<comment type="caution">
    <text evidence="5">The sequence shown here is derived from an EMBL/GenBank/DDBJ whole genome shotgun (WGS) entry which is preliminary data.</text>
</comment>
<dbReference type="EMBL" id="ARXV01000012">
    <property type="protein sequence ID" value="KGD63982.1"/>
    <property type="molecule type" value="Genomic_DNA"/>
</dbReference>
<gene>
    <name evidence="5" type="ORF">Y5S_02750</name>
</gene>
<comment type="similarity">
    <text evidence="2 3">Belongs to the small heat shock protein (HSP20) family.</text>
</comment>
<dbReference type="Gene3D" id="2.60.40.790">
    <property type="match status" value="1"/>
</dbReference>
<dbReference type="Pfam" id="PF00011">
    <property type="entry name" value="HSP20"/>
    <property type="match status" value="1"/>
</dbReference>
<dbReference type="InterPro" id="IPR037913">
    <property type="entry name" value="ACD_IbpA/B"/>
</dbReference>
<feature type="domain" description="SHSP" evidence="4">
    <location>
        <begin position="30"/>
        <end position="142"/>
    </location>
</feature>
<dbReference type="PANTHER" id="PTHR47062">
    <property type="match status" value="1"/>
</dbReference>
<sequence length="149" mass="16704">MNTGFSLAPLFRHSVGFDRFDELLDAALRADQSSGYPPYDIIREKDGCYRIVMAVAGFRRSDMEITVQENELRIRGGLSDPGEEGRTWLHRGIARRAFERTFKLADHVEVASASLDDGLLTVTLNRVIPEEKKPRIIPVDGETAPTKSN</sequence>
<keyword evidence="1" id="KW-0346">Stress response</keyword>
<dbReference type="InterPro" id="IPR002068">
    <property type="entry name" value="A-crystallin/Hsp20_dom"/>
</dbReference>
<dbReference type="PANTHER" id="PTHR47062:SF1">
    <property type="entry name" value="SMALL HEAT SHOCK PROTEIN IBPA"/>
    <property type="match status" value="1"/>
</dbReference>
<dbReference type="PATRIC" id="fig|1177154.3.peg.2783"/>
<protein>
    <submittedName>
        <fullName evidence="5">Heat-shock protein IbpA</fullName>
    </submittedName>
</protein>
<dbReference type="InterPro" id="IPR008978">
    <property type="entry name" value="HSP20-like_chaperone"/>
</dbReference>
<accession>A0A095SHG1</accession>
<organism evidence="5 6">
    <name type="scientific">Alcanivorax nanhaiticus</name>
    <dbReference type="NCBI Taxonomy" id="1177154"/>
    <lineage>
        <taxon>Bacteria</taxon>
        <taxon>Pseudomonadati</taxon>
        <taxon>Pseudomonadota</taxon>
        <taxon>Gammaproteobacteria</taxon>
        <taxon>Oceanospirillales</taxon>
        <taxon>Alcanivoracaceae</taxon>
        <taxon>Alcanivorax</taxon>
    </lineage>
</organism>
<dbReference type="OrthoDB" id="6871152at2"/>
<dbReference type="CDD" id="cd06470">
    <property type="entry name" value="ACD_IbpA-B_like"/>
    <property type="match status" value="1"/>
</dbReference>
<dbReference type="Proteomes" id="UP000029444">
    <property type="component" value="Unassembled WGS sequence"/>
</dbReference>
<dbReference type="AlphaFoldDB" id="A0A095SHG1"/>
<dbReference type="RefSeq" id="WP_035233770.1">
    <property type="nucleotide sequence ID" value="NZ_ARXV01000012.1"/>
</dbReference>
<evidence type="ECO:0000256" key="3">
    <source>
        <dbReference type="RuleBase" id="RU003616"/>
    </source>
</evidence>
<evidence type="ECO:0000259" key="4">
    <source>
        <dbReference type="PROSITE" id="PS01031"/>
    </source>
</evidence>
<keyword evidence="6" id="KW-1185">Reference proteome</keyword>
<dbReference type="STRING" id="1177154.Y5S_02750"/>
<dbReference type="SUPFAM" id="SSF49764">
    <property type="entry name" value="HSP20-like chaperones"/>
    <property type="match status" value="1"/>
</dbReference>
<evidence type="ECO:0000256" key="2">
    <source>
        <dbReference type="PROSITE-ProRule" id="PRU00285"/>
    </source>
</evidence>
<dbReference type="PROSITE" id="PS01031">
    <property type="entry name" value="SHSP"/>
    <property type="match status" value="1"/>
</dbReference>
<name>A0A095SHG1_9GAMM</name>
<evidence type="ECO:0000256" key="1">
    <source>
        <dbReference type="ARBA" id="ARBA00023016"/>
    </source>
</evidence>
<dbReference type="eggNOG" id="COG0071">
    <property type="taxonomic scope" value="Bacteria"/>
</dbReference>
<evidence type="ECO:0000313" key="6">
    <source>
        <dbReference type="Proteomes" id="UP000029444"/>
    </source>
</evidence>
<proteinExistence type="inferred from homology"/>
<evidence type="ECO:0000313" key="5">
    <source>
        <dbReference type="EMBL" id="KGD63982.1"/>
    </source>
</evidence>
<reference evidence="5 6" key="1">
    <citation type="submission" date="2012-09" db="EMBL/GenBank/DDBJ databases">
        <title>Genome Sequence of alkane-degrading Bacterium Alcanivorax sp. 19-m-6.</title>
        <authorList>
            <person name="Lai Q."/>
            <person name="Shao Z."/>
        </authorList>
    </citation>
    <scope>NUCLEOTIDE SEQUENCE [LARGE SCALE GENOMIC DNA]</scope>
    <source>
        <strain evidence="5 6">19-m-6</strain>
    </source>
</reference>